<feature type="region of interest" description="Disordered" evidence="1">
    <location>
        <begin position="309"/>
        <end position="407"/>
    </location>
</feature>
<dbReference type="RefSeq" id="WP_099683910.1">
    <property type="nucleotide sequence ID" value="NZ_JBOIRJ010000003.1"/>
</dbReference>
<dbReference type="Gene3D" id="2.60.40.10">
    <property type="entry name" value="Immunoglobulins"/>
    <property type="match status" value="1"/>
</dbReference>
<dbReference type="InterPro" id="IPR013783">
    <property type="entry name" value="Ig-like_fold"/>
</dbReference>
<dbReference type="Proteomes" id="UP000228484">
    <property type="component" value="Unassembled WGS sequence"/>
</dbReference>
<feature type="compositionally biased region" description="Basic and acidic residues" evidence="1">
    <location>
        <begin position="35"/>
        <end position="74"/>
    </location>
</feature>
<protein>
    <submittedName>
        <fullName evidence="3">Transglycosylase</fullName>
    </submittedName>
</protein>
<reference evidence="3 4" key="1">
    <citation type="submission" date="2017-09" db="EMBL/GenBank/DDBJ databases">
        <title>Biocontrol bacteria screening and application from spent mushroom substrate.</title>
        <authorList>
            <person name="Sun X."/>
        </authorList>
    </citation>
    <scope>NUCLEOTIDE SEQUENCE [LARGE SCALE GENOMIC DNA]</scope>
    <source>
        <strain evidence="3 4">100374</strain>
    </source>
</reference>
<feature type="signal peptide" evidence="2">
    <location>
        <begin position="1"/>
        <end position="26"/>
    </location>
</feature>
<keyword evidence="4" id="KW-1185">Reference proteome</keyword>
<gene>
    <name evidence="3" type="ORF">CO726_08155</name>
</gene>
<organism evidence="3 4">
    <name type="scientific">Bacillus fungorum</name>
    <dbReference type="NCBI Taxonomy" id="2039284"/>
    <lineage>
        <taxon>Bacteria</taxon>
        <taxon>Bacillati</taxon>
        <taxon>Bacillota</taxon>
        <taxon>Bacilli</taxon>
        <taxon>Bacillales</taxon>
        <taxon>Bacillaceae</taxon>
        <taxon>Bacillus</taxon>
    </lineage>
</organism>
<name>A0A2G6QHS0_9BACI</name>
<accession>A0A2G6QHS0</accession>
<feature type="chain" id="PRO_5013667476" evidence="2">
    <location>
        <begin position="27"/>
        <end position="433"/>
    </location>
</feature>
<dbReference type="AlphaFoldDB" id="A0A2G6QHS0"/>
<comment type="caution">
    <text evidence="3">The sequence shown here is derived from an EMBL/GenBank/DDBJ whole genome shotgun (WGS) entry which is preliminary data.</text>
</comment>
<evidence type="ECO:0000313" key="4">
    <source>
        <dbReference type="Proteomes" id="UP000228484"/>
    </source>
</evidence>
<feature type="region of interest" description="Disordered" evidence="1">
    <location>
        <begin position="31"/>
        <end position="74"/>
    </location>
</feature>
<sequence length="433" mass="50645">MKNMRRFLIGWMILHLLILFPMQSEAEEDVVQDQDISKVEQQEEQKQEVEEKAKQAEKKQIEDSKEVKGNEQKIEQNQEKKIETELGLVTLSKQDITIGEKVRIAIEPKEQNIQSIKGILQLQKNDEQYVQERMLSFEYEEETKQWIAYYKAESYDLEGDWHLQFIQSRKEVEKEKLIEAEAKTPLFHIKNETPVLDNEPPKLEKLIIDESKDGIVERKSGDSFNIRVKTSDVESAVKEVRVILTGKEGNSDTTFFLDYNKRDMEWQKTYEITEALLTGTYRLVVEITDAAGNKLVQGSEYTVSVVEQKPKENEKIEEQKKEETIEEGKQNEQKVEQQKVEQQVLEEEKPQIVHIPNEQEKISNLKKETPKIHKEKSDEKDDKVVLKKKEKAESKKEEQEPESEKSIRASNVFAIISGLFVLFFVLKNNKEWG</sequence>
<evidence type="ECO:0000256" key="1">
    <source>
        <dbReference type="SAM" id="MobiDB-lite"/>
    </source>
</evidence>
<keyword evidence="2" id="KW-0732">Signal</keyword>
<evidence type="ECO:0000313" key="3">
    <source>
        <dbReference type="EMBL" id="PIE95969.1"/>
    </source>
</evidence>
<proteinExistence type="predicted"/>
<dbReference type="EMBL" id="NWUW01000004">
    <property type="protein sequence ID" value="PIE95969.1"/>
    <property type="molecule type" value="Genomic_DNA"/>
</dbReference>
<feature type="compositionally biased region" description="Basic and acidic residues" evidence="1">
    <location>
        <begin position="309"/>
        <end position="339"/>
    </location>
</feature>
<evidence type="ECO:0000256" key="2">
    <source>
        <dbReference type="SAM" id="SignalP"/>
    </source>
</evidence>
<feature type="compositionally biased region" description="Basic and acidic residues" evidence="1">
    <location>
        <begin position="346"/>
        <end position="407"/>
    </location>
</feature>